<dbReference type="InterPro" id="IPR026960">
    <property type="entry name" value="RVT-Znf"/>
</dbReference>
<feature type="domain" description="Reverse transcriptase zinc-binding" evidence="1">
    <location>
        <begin position="5"/>
        <end position="33"/>
    </location>
</feature>
<dbReference type="AlphaFoldDB" id="A0AAD6QYP8"/>
<organism evidence="2 3">
    <name type="scientific">Populus alba x Populus x berolinensis</name>
    <dbReference type="NCBI Taxonomy" id="444605"/>
    <lineage>
        <taxon>Eukaryota</taxon>
        <taxon>Viridiplantae</taxon>
        <taxon>Streptophyta</taxon>
        <taxon>Embryophyta</taxon>
        <taxon>Tracheophyta</taxon>
        <taxon>Spermatophyta</taxon>
        <taxon>Magnoliopsida</taxon>
        <taxon>eudicotyledons</taxon>
        <taxon>Gunneridae</taxon>
        <taxon>Pentapetalae</taxon>
        <taxon>rosids</taxon>
        <taxon>fabids</taxon>
        <taxon>Malpighiales</taxon>
        <taxon>Salicaceae</taxon>
        <taxon>Saliceae</taxon>
        <taxon>Populus</taxon>
    </lineage>
</organism>
<keyword evidence="3" id="KW-1185">Reference proteome</keyword>
<evidence type="ECO:0000313" key="3">
    <source>
        <dbReference type="Proteomes" id="UP001164929"/>
    </source>
</evidence>
<sequence>MKRVVNPICVLCKVDDEDRNHLFFTCIFSKRVWLQILQFCRSDRTRLLVGVQNLVGQFRGRIILAHQMKAVMLKYGSSCPLKATGY</sequence>
<dbReference type="EMBL" id="JAQIZT010000005">
    <property type="protein sequence ID" value="KAJ6998347.1"/>
    <property type="molecule type" value="Genomic_DNA"/>
</dbReference>
<reference evidence="2" key="1">
    <citation type="journal article" date="2023" name="Mol. Ecol. Resour.">
        <title>Chromosome-level genome assembly of a triploid poplar Populus alba 'Berolinensis'.</title>
        <authorList>
            <person name="Chen S."/>
            <person name="Yu Y."/>
            <person name="Wang X."/>
            <person name="Wang S."/>
            <person name="Zhang T."/>
            <person name="Zhou Y."/>
            <person name="He R."/>
            <person name="Meng N."/>
            <person name="Wang Y."/>
            <person name="Liu W."/>
            <person name="Liu Z."/>
            <person name="Liu J."/>
            <person name="Guo Q."/>
            <person name="Huang H."/>
            <person name="Sederoff R.R."/>
            <person name="Wang G."/>
            <person name="Qu G."/>
            <person name="Chen S."/>
        </authorList>
    </citation>
    <scope>NUCLEOTIDE SEQUENCE</scope>
    <source>
        <strain evidence="2">SC-2020</strain>
    </source>
</reference>
<name>A0AAD6QYP8_9ROSI</name>
<comment type="caution">
    <text evidence="2">The sequence shown here is derived from an EMBL/GenBank/DDBJ whole genome shotgun (WGS) entry which is preliminary data.</text>
</comment>
<dbReference type="Proteomes" id="UP001164929">
    <property type="component" value="Chromosome 5"/>
</dbReference>
<dbReference type="Pfam" id="PF13966">
    <property type="entry name" value="zf-RVT"/>
    <property type="match status" value="1"/>
</dbReference>
<protein>
    <recommendedName>
        <fullName evidence="1">Reverse transcriptase zinc-binding domain-containing protein</fullName>
    </recommendedName>
</protein>
<accession>A0AAD6QYP8</accession>
<proteinExistence type="predicted"/>
<evidence type="ECO:0000259" key="1">
    <source>
        <dbReference type="Pfam" id="PF13966"/>
    </source>
</evidence>
<gene>
    <name evidence="2" type="ORF">NC653_014518</name>
</gene>
<evidence type="ECO:0000313" key="2">
    <source>
        <dbReference type="EMBL" id="KAJ6998347.1"/>
    </source>
</evidence>